<dbReference type="EMBL" id="KB446544">
    <property type="protein sequence ID" value="EME40318.1"/>
    <property type="molecule type" value="Genomic_DNA"/>
</dbReference>
<evidence type="ECO:0000313" key="2">
    <source>
        <dbReference type="Proteomes" id="UP000016933"/>
    </source>
</evidence>
<gene>
    <name evidence="1" type="ORF">DOTSEDRAFT_74952</name>
</gene>
<name>N1PCP6_DOTSN</name>
<reference evidence="1 2" key="2">
    <citation type="journal article" date="2012" name="PLoS Pathog.">
        <title>Diverse lifestyles and strategies of plant pathogenesis encoded in the genomes of eighteen Dothideomycetes fungi.</title>
        <authorList>
            <person name="Ohm R.A."/>
            <person name="Feau N."/>
            <person name="Henrissat B."/>
            <person name="Schoch C.L."/>
            <person name="Horwitz B.A."/>
            <person name="Barry K.W."/>
            <person name="Condon B.J."/>
            <person name="Copeland A.C."/>
            <person name="Dhillon B."/>
            <person name="Glaser F."/>
            <person name="Hesse C.N."/>
            <person name="Kosti I."/>
            <person name="LaButti K."/>
            <person name="Lindquist E.A."/>
            <person name="Lucas S."/>
            <person name="Salamov A.A."/>
            <person name="Bradshaw R.E."/>
            <person name="Ciuffetti L."/>
            <person name="Hamelin R.C."/>
            <person name="Kema G.H.J."/>
            <person name="Lawrence C."/>
            <person name="Scott J.A."/>
            <person name="Spatafora J.W."/>
            <person name="Turgeon B.G."/>
            <person name="de Wit P.J.G.M."/>
            <person name="Zhong S."/>
            <person name="Goodwin S.B."/>
            <person name="Grigoriev I.V."/>
        </authorList>
    </citation>
    <scope>NUCLEOTIDE SEQUENCE [LARGE SCALE GENOMIC DNA]</scope>
    <source>
        <strain evidence="2">NZE10 / CBS 128990</strain>
    </source>
</reference>
<proteinExistence type="predicted"/>
<dbReference type="AlphaFoldDB" id="N1PCP6"/>
<dbReference type="HOGENOM" id="CLU_1835121_0_0_1"/>
<organism evidence="1 2">
    <name type="scientific">Dothistroma septosporum (strain NZE10 / CBS 128990)</name>
    <name type="common">Red band needle blight fungus</name>
    <name type="synonym">Mycosphaerella pini</name>
    <dbReference type="NCBI Taxonomy" id="675120"/>
    <lineage>
        <taxon>Eukaryota</taxon>
        <taxon>Fungi</taxon>
        <taxon>Dikarya</taxon>
        <taxon>Ascomycota</taxon>
        <taxon>Pezizomycotina</taxon>
        <taxon>Dothideomycetes</taxon>
        <taxon>Dothideomycetidae</taxon>
        <taxon>Mycosphaerellales</taxon>
        <taxon>Mycosphaerellaceae</taxon>
        <taxon>Dothistroma</taxon>
    </lineage>
</organism>
<accession>N1PCP6</accession>
<sequence>MVLTRDECEVDSRNPVEELLGELDAARGVVGPGGRCHETGRVSFTVVKTIFRPLSIAAAGSFDVWAAFSTSASSYVLMASSAASGSIPLSCGESGGGGWVDHGKVPAIVSSSYVLGMGPLRNRHKSHVFSGQGGWETCRF</sequence>
<reference evidence="2" key="1">
    <citation type="journal article" date="2012" name="PLoS Genet.">
        <title>The genomes of the fungal plant pathogens Cladosporium fulvum and Dothistroma septosporum reveal adaptation to different hosts and lifestyles but also signatures of common ancestry.</title>
        <authorList>
            <person name="de Wit P.J.G.M."/>
            <person name="van der Burgt A."/>
            <person name="Oekmen B."/>
            <person name="Stergiopoulos I."/>
            <person name="Abd-Elsalam K.A."/>
            <person name="Aerts A.L."/>
            <person name="Bahkali A.H."/>
            <person name="Beenen H.G."/>
            <person name="Chettri P."/>
            <person name="Cox M.P."/>
            <person name="Datema E."/>
            <person name="de Vries R.P."/>
            <person name="Dhillon B."/>
            <person name="Ganley A.R."/>
            <person name="Griffiths S.A."/>
            <person name="Guo Y."/>
            <person name="Hamelin R.C."/>
            <person name="Henrissat B."/>
            <person name="Kabir M.S."/>
            <person name="Jashni M.K."/>
            <person name="Kema G."/>
            <person name="Klaubauf S."/>
            <person name="Lapidus A."/>
            <person name="Levasseur A."/>
            <person name="Lindquist E."/>
            <person name="Mehrabi R."/>
            <person name="Ohm R.A."/>
            <person name="Owen T.J."/>
            <person name="Salamov A."/>
            <person name="Schwelm A."/>
            <person name="Schijlen E."/>
            <person name="Sun H."/>
            <person name="van den Burg H.A."/>
            <person name="van Ham R.C.H.J."/>
            <person name="Zhang S."/>
            <person name="Goodwin S.B."/>
            <person name="Grigoriev I.V."/>
            <person name="Collemare J."/>
            <person name="Bradshaw R.E."/>
        </authorList>
    </citation>
    <scope>NUCLEOTIDE SEQUENCE [LARGE SCALE GENOMIC DNA]</scope>
    <source>
        <strain evidence="2">NZE10 / CBS 128990</strain>
    </source>
</reference>
<protein>
    <submittedName>
        <fullName evidence="1">Uncharacterized protein</fullName>
    </submittedName>
</protein>
<evidence type="ECO:0000313" key="1">
    <source>
        <dbReference type="EMBL" id="EME40318.1"/>
    </source>
</evidence>
<dbReference type="Proteomes" id="UP000016933">
    <property type="component" value="Unassembled WGS sequence"/>
</dbReference>
<keyword evidence="2" id="KW-1185">Reference proteome</keyword>